<feature type="compositionally biased region" description="Low complexity" evidence="2">
    <location>
        <begin position="14"/>
        <end position="29"/>
    </location>
</feature>
<dbReference type="EMBL" id="KV007458">
    <property type="protein sequence ID" value="KZV31719.1"/>
    <property type="molecule type" value="Genomic_DNA"/>
</dbReference>
<feature type="domain" description="RING-type" evidence="3">
    <location>
        <begin position="526"/>
        <end position="568"/>
    </location>
</feature>
<dbReference type="OrthoDB" id="8062037at2759"/>
<dbReference type="InterPro" id="IPR013083">
    <property type="entry name" value="Znf_RING/FYVE/PHD"/>
</dbReference>
<accession>A0A2Z7BE58</accession>
<feature type="region of interest" description="Disordered" evidence="2">
    <location>
        <begin position="1"/>
        <end position="29"/>
    </location>
</feature>
<evidence type="ECO:0000259" key="3">
    <source>
        <dbReference type="PROSITE" id="PS50089"/>
    </source>
</evidence>
<dbReference type="GO" id="GO:0008270">
    <property type="term" value="F:zinc ion binding"/>
    <property type="evidence" value="ECO:0007669"/>
    <property type="project" value="UniProtKB-KW"/>
</dbReference>
<dbReference type="Proteomes" id="UP000250235">
    <property type="component" value="Unassembled WGS sequence"/>
</dbReference>
<proteinExistence type="predicted"/>
<organism evidence="4 5">
    <name type="scientific">Dorcoceras hygrometricum</name>
    <dbReference type="NCBI Taxonomy" id="472368"/>
    <lineage>
        <taxon>Eukaryota</taxon>
        <taxon>Viridiplantae</taxon>
        <taxon>Streptophyta</taxon>
        <taxon>Embryophyta</taxon>
        <taxon>Tracheophyta</taxon>
        <taxon>Spermatophyta</taxon>
        <taxon>Magnoliopsida</taxon>
        <taxon>eudicotyledons</taxon>
        <taxon>Gunneridae</taxon>
        <taxon>Pentapetalae</taxon>
        <taxon>asterids</taxon>
        <taxon>lamiids</taxon>
        <taxon>Lamiales</taxon>
        <taxon>Gesneriaceae</taxon>
        <taxon>Didymocarpoideae</taxon>
        <taxon>Trichosporeae</taxon>
        <taxon>Loxocarpinae</taxon>
        <taxon>Dorcoceras</taxon>
    </lineage>
</organism>
<feature type="compositionally biased region" description="Acidic residues" evidence="2">
    <location>
        <begin position="51"/>
        <end position="61"/>
    </location>
</feature>
<protein>
    <recommendedName>
        <fullName evidence="3">RING-type domain-containing protein</fullName>
    </recommendedName>
</protein>
<dbReference type="PANTHER" id="PTHR47531:SF2">
    <property type="entry name" value="RING_U-BOX SUPERFAMILY PROTEIN"/>
    <property type="match status" value="1"/>
</dbReference>
<keyword evidence="5" id="KW-1185">Reference proteome</keyword>
<sequence length="579" mass="64671">MGISGSKCNAPATSSPSSSSSSGAVVRRNWSTRSRLLRSSCLRNAFHNEDTQESDSPDEENGTTVCCPTESKTVSSPVSAEIYRKDIADQNDQTNCNTSDVELDEWGESSFTDSASGERSASRVRSTQPLNPPSRFLSRLSFYPGNLIFRLSRAKSLGSSNPYPTNSASVAISMDDEEQEDPSVSTVNRRIRSQGCEIFPTCFNNRPFRMRRGHCITNDLHFDPYGSDYCNNLQDNQRMNSRGDMVMSRGDARVDCTLNLFTPLNNSNMDGAGLRRANRRIAARERIERNIRFSRTLSVGRLRDRVLRRSLIPDLDLYRFQQDEVVRHSSLVTARHGFGDDAPGEVMPYGNGTSLPVSSSNALSNMSISFYGAQNQEIEIPRARDTGYHGIVEHRSNFIERRRRIRSQVRALQRLGSRLENLSGHDRSCILSGQHLGGRCTCRAAAREVSSNEEATARASISRIGMLAEALFEVLDEIHQQSVALSTRHATSSVASIPAPDEVVESLPLKIFSKLKRKPSDEAAQCYICLVEYEDGDSMRILPCHHEFHRACVDKWLKEIHRVCPLCRGDICRLDSLTT</sequence>
<evidence type="ECO:0000256" key="1">
    <source>
        <dbReference type="PROSITE-ProRule" id="PRU00175"/>
    </source>
</evidence>
<evidence type="ECO:0000313" key="5">
    <source>
        <dbReference type="Proteomes" id="UP000250235"/>
    </source>
</evidence>
<dbReference type="SMART" id="SM00184">
    <property type="entry name" value="RING"/>
    <property type="match status" value="1"/>
</dbReference>
<dbReference type="Gene3D" id="3.30.40.10">
    <property type="entry name" value="Zinc/RING finger domain, C3HC4 (zinc finger)"/>
    <property type="match status" value="1"/>
</dbReference>
<dbReference type="AlphaFoldDB" id="A0A2Z7BE58"/>
<keyword evidence="1" id="KW-0863">Zinc-finger</keyword>
<reference evidence="4 5" key="1">
    <citation type="journal article" date="2015" name="Proc. Natl. Acad. Sci. U.S.A.">
        <title>The resurrection genome of Boea hygrometrica: A blueprint for survival of dehydration.</title>
        <authorList>
            <person name="Xiao L."/>
            <person name="Yang G."/>
            <person name="Zhang L."/>
            <person name="Yang X."/>
            <person name="Zhao S."/>
            <person name="Ji Z."/>
            <person name="Zhou Q."/>
            <person name="Hu M."/>
            <person name="Wang Y."/>
            <person name="Chen M."/>
            <person name="Xu Y."/>
            <person name="Jin H."/>
            <person name="Xiao X."/>
            <person name="Hu G."/>
            <person name="Bao F."/>
            <person name="Hu Y."/>
            <person name="Wan P."/>
            <person name="Li L."/>
            <person name="Deng X."/>
            <person name="Kuang T."/>
            <person name="Xiang C."/>
            <person name="Zhu J.K."/>
            <person name="Oliver M.J."/>
            <person name="He Y."/>
        </authorList>
    </citation>
    <scope>NUCLEOTIDE SEQUENCE [LARGE SCALE GENOMIC DNA]</scope>
    <source>
        <strain evidence="5">cv. XS01</strain>
    </source>
</reference>
<evidence type="ECO:0000256" key="2">
    <source>
        <dbReference type="SAM" id="MobiDB-lite"/>
    </source>
</evidence>
<keyword evidence="1" id="KW-0479">Metal-binding</keyword>
<dbReference type="PROSITE" id="PS50089">
    <property type="entry name" value="ZF_RING_2"/>
    <property type="match status" value="1"/>
</dbReference>
<feature type="compositionally biased region" description="Polar residues" evidence="2">
    <location>
        <begin position="109"/>
        <end position="129"/>
    </location>
</feature>
<feature type="region of interest" description="Disordered" evidence="2">
    <location>
        <begin position="84"/>
        <end position="130"/>
    </location>
</feature>
<dbReference type="InterPro" id="IPR001841">
    <property type="entry name" value="Znf_RING"/>
</dbReference>
<name>A0A2Z7BE58_9LAMI</name>
<gene>
    <name evidence="4" type="ORF">F511_00523</name>
</gene>
<keyword evidence="1" id="KW-0862">Zinc</keyword>
<feature type="compositionally biased region" description="Polar residues" evidence="2">
    <location>
        <begin position="62"/>
        <end position="72"/>
    </location>
</feature>
<dbReference type="SUPFAM" id="SSF57850">
    <property type="entry name" value="RING/U-box"/>
    <property type="match status" value="1"/>
</dbReference>
<evidence type="ECO:0000313" key="4">
    <source>
        <dbReference type="EMBL" id="KZV31719.1"/>
    </source>
</evidence>
<feature type="region of interest" description="Disordered" evidence="2">
    <location>
        <begin position="48"/>
        <end position="72"/>
    </location>
</feature>
<dbReference type="FunFam" id="3.30.40.10:FF:000388">
    <property type="entry name" value="Putative RING zinc finger domain superfamily protein"/>
    <property type="match status" value="1"/>
</dbReference>
<dbReference type="Pfam" id="PF13639">
    <property type="entry name" value="zf-RING_2"/>
    <property type="match status" value="1"/>
</dbReference>
<dbReference type="PANTHER" id="PTHR47531">
    <property type="entry name" value="RING/U-BOX SUPERFAMILY PROTEIN"/>
    <property type="match status" value="1"/>
</dbReference>
<feature type="compositionally biased region" description="Polar residues" evidence="2">
    <location>
        <begin position="90"/>
        <end position="100"/>
    </location>
</feature>